<comment type="caution">
    <text evidence="1">The sequence shown here is derived from an EMBL/GenBank/DDBJ whole genome shotgun (WGS) entry which is preliminary data.</text>
</comment>
<reference evidence="1" key="1">
    <citation type="submission" date="2022-07" db="EMBL/GenBank/DDBJ databases">
        <title>Phylogenomic reconstructions and comparative analyses of Kickxellomycotina fungi.</title>
        <authorList>
            <person name="Reynolds N.K."/>
            <person name="Stajich J.E."/>
            <person name="Barry K."/>
            <person name="Grigoriev I.V."/>
            <person name="Crous P."/>
            <person name="Smith M.E."/>
        </authorList>
    </citation>
    <scope>NUCLEOTIDE SEQUENCE</scope>
    <source>
        <strain evidence="1">CBS 109367</strain>
    </source>
</reference>
<evidence type="ECO:0000313" key="2">
    <source>
        <dbReference type="Proteomes" id="UP001151516"/>
    </source>
</evidence>
<evidence type="ECO:0000313" key="1">
    <source>
        <dbReference type="EMBL" id="KAJ2687617.1"/>
    </source>
</evidence>
<accession>A0A9W8GJH9</accession>
<name>A0A9W8GJH9_9FUNG</name>
<protein>
    <submittedName>
        <fullName evidence="1">Uncharacterized protein</fullName>
    </submittedName>
</protein>
<dbReference type="OrthoDB" id="5580935at2759"/>
<keyword evidence="2" id="KW-1185">Reference proteome</keyword>
<dbReference type="AlphaFoldDB" id="A0A9W8GJH9"/>
<proteinExistence type="predicted"/>
<organism evidence="1 2">
    <name type="scientific">Coemansia spiralis</name>
    <dbReference type="NCBI Taxonomy" id="417178"/>
    <lineage>
        <taxon>Eukaryota</taxon>
        <taxon>Fungi</taxon>
        <taxon>Fungi incertae sedis</taxon>
        <taxon>Zoopagomycota</taxon>
        <taxon>Kickxellomycotina</taxon>
        <taxon>Kickxellomycetes</taxon>
        <taxon>Kickxellales</taxon>
        <taxon>Kickxellaceae</taxon>
        <taxon>Coemansia</taxon>
    </lineage>
</organism>
<dbReference type="EMBL" id="JANBTX010000067">
    <property type="protein sequence ID" value="KAJ2687617.1"/>
    <property type="molecule type" value="Genomic_DNA"/>
</dbReference>
<dbReference type="Proteomes" id="UP001151516">
    <property type="component" value="Unassembled WGS sequence"/>
</dbReference>
<gene>
    <name evidence="1" type="ORF">IWW39_002799</name>
</gene>
<sequence length="198" mass="22763">MLSALRSLSSLSELSEDRVSEITCKGDYDTEKHAARDQESEEFEICAQLDRVNAWRLDSQCAVRRPRQARAVELGDIVHRAGRLEARRLASQDFTPLRLRRMASLERVADGLDAMADARMEQRMVLSSQRVRELFLVGIAARLGRVDGCTEIIRRGDELPCRIQSAEHPRDHMRRFVIASIERINRMGDDMENQRFSH</sequence>